<sequence length="302" mass="33549">MAMADDGTGGTLGREEFPDALPARPAPVAHPSTSPRINHFQPDEKDTHIYHKGYLEYQHPSLSSSAARSLRTVDSIDIEKQAFKSPLFEQDEHVSHRSSLPRSDRRTSHPPTTCNRVGAGSDSSPPHQTIQHCYDDDDDDELVMNPDLAAKSIRLLLFFLCPLPFLSFALTIWTIIITLVLSLLHPIRLIFTRKRSFSEIVLSLLAPTLNLHFRSVYSDPVAANDLRLFHTVVALLGGSILSVGIAAWAGVLGVYWILAAIIGNPDGLDGRSEGREMVLTTRQKWVSWLSMSLRPQALQQEQ</sequence>
<dbReference type="EMBL" id="ML996084">
    <property type="protein sequence ID" value="KAF2154319.1"/>
    <property type="molecule type" value="Genomic_DNA"/>
</dbReference>
<evidence type="ECO:0000313" key="3">
    <source>
        <dbReference type="EMBL" id="KAF2154319.1"/>
    </source>
</evidence>
<dbReference type="Proteomes" id="UP000799439">
    <property type="component" value="Unassembled WGS sequence"/>
</dbReference>
<comment type="caution">
    <text evidence="3">The sequence shown here is derived from an EMBL/GenBank/DDBJ whole genome shotgun (WGS) entry which is preliminary data.</text>
</comment>
<evidence type="ECO:0000256" key="1">
    <source>
        <dbReference type="SAM" id="MobiDB-lite"/>
    </source>
</evidence>
<proteinExistence type="predicted"/>
<keyword evidence="2" id="KW-0812">Transmembrane</keyword>
<name>A0A9P4MLL0_9PEZI</name>
<feature type="compositionally biased region" description="Polar residues" evidence="1">
    <location>
        <begin position="109"/>
        <end position="128"/>
    </location>
</feature>
<feature type="region of interest" description="Disordered" evidence="1">
    <location>
        <begin position="89"/>
        <end position="128"/>
    </location>
</feature>
<feature type="region of interest" description="Disordered" evidence="1">
    <location>
        <begin position="1"/>
        <end position="42"/>
    </location>
</feature>
<keyword evidence="4" id="KW-1185">Reference proteome</keyword>
<reference evidence="3" key="1">
    <citation type="journal article" date="2020" name="Stud. Mycol.">
        <title>101 Dothideomycetes genomes: a test case for predicting lifestyles and emergence of pathogens.</title>
        <authorList>
            <person name="Haridas S."/>
            <person name="Albert R."/>
            <person name="Binder M."/>
            <person name="Bloem J."/>
            <person name="Labutti K."/>
            <person name="Salamov A."/>
            <person name="Andreopoulos B."/>
            <person name="Baker S."/>
            <person name="Barry K."/>
            <person name="Bills G."/>
            <person name="Bluhm B."/>
            <person name="Cannon C."/>
            <person name="Castanera R."/>
            <person name="Culley D."/>
            <person name="Daum C."/>
            <person name="Ezra D."/>
            <person name="Gonzalez J."/>
            <person name="Henrissat B."/>
            <person name="Kuo A."/>
            <person name="Liang C."/>
            <person name="Lipzen A."/>
            <person name="Lutzoni F."/>
            <person name="Magnuson J."/>
            <person name="Mondo S."/>
            <person name="Nolan M."/>
            <person name="Ohm R."/>
            <person name="Pangilinan J."/>
            <person name="Park H.-J."/>
            <person name="Ramirez L."/>
            <person name="Alfaro M."/>
            <person name="Sun H."/>
            <person name="Tritt A."/>
            <person name="Yoshinaga Y."/>
            <person name="Zwiers L.-H."/>
            <person name="Turgeon B."/>
            <person name="Goodwin S."/>
            <person name="Spatafora J."/>
            <person name="Crous P."/>
            <person name="Grigoriev I."/>
        </authorList>
    </citation>
    <scope>NUCLEOTIDE SEQUENCE</scope>
    <source>
        <strain evidence="3">CBS 260.36</strain>
    </source>
</reference>
<keyword evidence="2" id="KW-0472">Membrane</keyword>
<organism evidence="3 4">
    <name type="scientific">Myriangium duriaei CBS 260.36</name>
    <dbReference type="NCBI Taxonomy" id="1168546"/>
    <lineage>
        <taxon>Eukaryota</taxon>
        <taxon>Fungi</taxon>
        <taxon>Dikarya</taxon>
        <taxon>Ascomycota</taxon>
        <taxon>Pezizomycotina</taxon>
        <taxon>Dothideomycetes</taxon>
        <taxon>Dothideomycetidae</taxon>
        <taxon>Myriangiales</taxon>
        <taxon>Myriangiaceae</taxon>
        <taxon>Myriangium</taxon>
    </lineage>
</organism>
<gene>
    <name evidence="3" type="ORF">K461DRAFT_277442</name>
</gene>
<protein>
    <submittedName>
        <fullName evidence="3">Uncharacterized protein</fullName>
    </submittedName>
</protein>
<evidence type="ECO:0000256" key="2">
    <source>
        <dbReference type="SAM" id="Phobius"/>
    </source>
</evidence>
<dbReference type="AlphaFoldDB" id="A0A9P4MLL0"/>
<accession>A0A9P4MLL0</accession>
<keyword evidence="2" id="KW-1133">Transmembrane helix</keyword>
<evidence type="ECO:0000313" key="4">
    <source>
        <dbReference type="Proteomes" id="UP000799439"/>
    </source>
</evidence>
<dbReference type="OrthoDB" id="5420214at2759"/>
<feature type="transmembrane region" description="Helical" evidence="2">
    <location>
        <begin position="233"/>
        <end position="258"/>
    </location>
</feature>
<feature type="transmembrane region" description="Helical" evidence="2">
    <location>
        <begin position="155"/>
        <end position="184"/>
    </location>
</feature>